<gene>
    <name evidence="1" type="ORF">RUE5091_03320</name>
</gene>
<proteinExistence type="predicted"/>
<reference evidence="2" key="1">
    <citation type="submission" date="2015-09" db="EMBL/GenBank/DDBJ databases">
        <authorList>
            <person name="Rodrigo-Torres L."/>
            <person name="Arahal D.R."/>
        </authorList>
    </citation>
    <scope>NUCLEOTIDE SEQUENCE [LARGE SCALE GENOMIC DNA]</scope>
    <source>
        <strain evidence="2">CECT 5091</strain>
    </source>
</reference>
<protein>
    <submittedName>
        <fullName evidence="1">Uncharacterized protein</fullName>
    </submittedName>
</protein>
<name>A0A0P1IFQ6_9RHOB</name>
<dbReference type="Proteomes" id="UP000051260">
    <property type="component" value="Unassembled WGS sequence"/>
</dbReference>
<dbReference type="STRING" id="1715692.RUE5091_03320"/>
<sequence>MERFDTLKKLIVAPALEIALTAGSAMAGPRHHFGGADCLGGAMSDHIASRPDAYHLADHEFQFGHSELGATREVYPPINKDVMAKYIYSPTEVAYFKQLLSQR</sequence>
<dbReference type="EMBL" id="CYUD01000010">
    <property type="protein sequence ID" value="CUK10495.1"/>
    <property type="molecule type" value="Genomic_DNA"/>
</dbReference>
<dbReference type="OrthoDB" id="7864557at2"/>
<accession>A0A0P1IFQ6</accession>
<evidence type="ECO:0000313" key="1">
    <source>
        <dbReference type="EMBL" id="CUK10495.1"/>
    </source>
</evidence>
<keyword evidence="2" id="KW-1185">Reference proteome</keyword>
<organism evidence="1 2">
    <name type="scientific">Ruegeria denitrificans</name>
    <dbReference type="NCBI Taxonomy" id="1715692"/>
    <lineage>
        <taxon>Bacteria</taxon>
        <taxon>Pseudomonadati</taxon>
        <taxon>Pseudomonadota</taxon>
        <taxon>Alphaproteobacteria</taxon>
        <taxon>Rhodobacterales</taxon>
        <taxon>Roseobacteraceae</taxon>
        <taxon>Ruegeria</taxon>
    </lineage>
</organism>
<evidence type="ECO:0000313" key="2">
    <source>
        <dbReference type="Proteomes" id="UP000051260"/>
    </source>
</evidence>
<dbReference type="RefSeq" id="WP_058282980.1">
    <property type="nucleotide sequence ID" value="NZ_CYUD01000010.1"/>
</dbReference>
<dbReference type="AlphaFoldDB" id="A0A0P1IFQ6"/>